<evidence type="ECO:0000313" key="7">
    <source>
        <dbReference type="Proteomes" id="UP001152622"/>
    </source>
</evidence>
<dbReference type="PRINTS" id="PR00895">
    <property type="entry name" value="PENTAXIN"/>
</dbReference>
<comment type="similarity">
    <text evidence="4">Belongs to the pentraxin family.</text>
</comment>
<dbReference type="PROSITE" id="PS51828">
    <property type="entry name" value="PTX_2"/>
    <property type="match status" value="1"/>
</dbReference>
<dbReference type="PANTHER" id="PTHR45869">
    <property type="entry name" value="C-REACTIVE PROTEIN-RELATED"/>
    <property type="match status" value="1"/>
</dbReference>
<dbReference type="SMART" id="SM00159">
    <property type="entry name" value="PTX"/>
    <property type="match status" value="1"/>
</dbReference>
<dbReference type="Pfam" id="PF00354">
    <property type="entry name" value="Pentaxin"/>
    <property type="match status" value="1"/>
</dbReference>
<dbReference type="Proteomes" id="UP001152622">
    <property type="component" value="Chromosome 2"/>
</dbReference>
<protein>
    <recommendedName>
        <fullName evidence="4">Pentraxin family member</fullName>
    </recommendedName>
</protein>
<keyword evidence="4" id="KW-0732">Signal</keyword>
<accession>A0A9Q1G383</accession>
<name>A0A9Q1G383_SYNKA</name>
<dbReference type="InterPro" id="IPR051005">
    <property type="entry name" value="Pentraxin_domain"/>
</dbReference>
<dbReference type="InterPro" id="IPR001759">
    <property type="entry name" value="PTX_dom"/>
</dbReference>
<comment type="cofactor">
    <cofactor evidence="4">
        <name>Ca(2+)</name>
        <dbReference type="ChEBI" id="CHEBI:29108"/>
    </cofactor>
    <text evidence="4">Binds 2 calcium ions per subunit.</text>
</comment>
<organism evidence="6 7">
    <name type="scientific">Synaphobranchus kaupii</name>
    <name type="common">Kaup's arrowtooth eel</name>
    <dbReference type="NCBI Taxonomy" id="118154"/>
    <lineage>
        <taxon>Eukaryota</taxon>
        <taxon>Metazoa</taxon>
        <taxon>Chordata</taxon>
        <taxon>Craniata</taxon>
        <taxon>Vertebrata</taxon>
        <taxon>Euteleostomi</taxon>
        <taxon>Actinopterygii</taxon>
        <taxon>Neopterygii</taxon>
        <taxon>Teleostei</taxon>
        <taxon>Anguilliformes</taxon>
        <taxon>Synaphobranchidae</taxon>
        <taxon>Synaphobranchus</taxon>
    </lineage>
</organism>
<evidence type="ECO:0000256" key="3">
    <source>
        <dbReference type="PROSITE-ProRule" id="PRU01172"/>
    </source>
</evidence>
<sequence length="232" mass="25944">MFPCCEMGVLVATLLLSGVAISAADAGLYGKALVFPYVTDNSYVTLAPQKPLELKAFTLCMKLATELSCKREVILFAYRTADFDELNIWREWNGHHSFYMIGKRVSFDIPPLNTFKTQLCITWESTTGLSAFWVDGKRSVRKVFKTGHTIPSNGTVILGQDPDHHVGDFDAAQSFVGEISDVNMWDYVLPESQIKALQSCGTRHVPKGNIFDWETIEYQIHGKVFVSSADHP</sequence>
<dbReference type="Gene3D" id="2.60.120.200">
    <property type="match status" value="1"/>
</dbReference>
<dbReference type="AlphaFoldDB" id="A0A9Q1G383"/>
<keyword evidence="1 4" id="KW-0479">Metal-binding</keyword>
<dbReference type="PANTHER" id="PTHR45869:SF2">
    <property type="entry name" value="C-REACTIVE PROTEIN-RELATED"/>
    <property type="match status" value="1"/>
</dbReference>
<comment type="caution">
    <text evidence="3">Lacks conserved residue(s) required for the propagation of feature annotation.</text>
</comment>
<dbReference type="EMBL" id="JAINUF010000002">
    <property type="protein sequence ID" value="KAJ8374094.1"/>
    <property type="molecule type" value="Genomic_DNA"/>
</dbReference>
<dbReference type="GO" id="GO:0046872">
    <property type="term" value="F:metal ion binding"/>
    <property type="evidence" value="ECO:0007669"/>
    <property type="project" value="UniProtKB-KW"/>
</dbReference>
<keyword evidence="7" id="KW-1185">Reference proteome</keyword>
<evidence type="ECO:0000313" key="6">
    <source>
        <dbReference type="EMBL" id="KAJ8374094.1"/>
    </source>
</evidence>
<feature type="chain" id="PRO_5040531815" description="Pentraxin family member" evidence="4">
    <location>
        <begin position="27"/>
        <end position="232"/>
    </location>
</feature>
<evidence type="ECO:0000256" key="4">
    <source>
        <dbReference type="RuleBase" id="RU362112"/>
    </source>
</evidence>
<dbReference type="OrthoDB" id="547680at2759"/>
<evidence type="ECO:0000259" key="5">
    <source>
        <dbReference type="PROSITE" id="PS51828"/>
    </source>
</evidence>
<dbReference type="SUPFAM" id="SSF49899">
    <property type="entry name" value="Concanavalin A-like lectins/glucanases"/>
    <property type="match status" value="1"/>
</dbReference>
<keyword evidence="2 4" id="KW-0106">Calcium</keyword>
<gene>
    <name evidence="6" type="ORF">SKAU_G00046740</name>
</gene>
<comment type="subunit">
    <text evidence="4">Homopentamer. Pentaxin (or pentraxin) have a discoid arrangement of 5 non-covalently bound subunits.</text>
</comment>
<comment type="caution">
    <text evidence="6">The sequence shown here is derived from an EMBL/GenBank/DDBJ whole genome shotgun (WGS) entry which is preliminary data.</text>
</comment>
<evidence type="ECO:0000256" key="1">
    <source>
        <dbReference type="ARBA" id="ARBA00022723"/>
    </source>
</evidence>
<proteinExistence type="inferred from homology"/>
<dbReference type="CDD" id="cd00152">
    <property type="entry name" value="PTX"/>
    <property type="match status" value="1"/>
</dbReference>
<reference evidence="6" key="1">
    <citation type="journal article" date="2023" name="Science">
        <title>Genome structures resolve the early diversification of teleost fishes.</title>
        <authorList>
            <person name="Parey E."/>
            <person name="Louis A."/>
            <person name="Montfort J."/>
            <person name="Bouchez O."/>
            <person name="Roques C."/>
            <person name="Iampietro C."/>
            <person name="Lluch J."/>
            <person name="Castinel A."/>
            <person name="Donnadieu C."/>
            <person name="Desvignes T."/>
            <person name="Floi Bucao C."/>
            <person name="Jouanno E."/>
            <person name="Wen M."/>
            <person name="Mejri S."/>
            <person name="Dirks R."/>
            <person name="Jansen H."/>
            <person name="Henkel C."/>
            <person name="Chen W.J."/>
            <person name="Zahm M."/>
            <person name="Cabau C."/>
            <person name="Klopp C."/>
            <person name="Thompson A.W."/>
            <person name="Robinson-Rechavi M."/>
            <person name="Braasch I."/>
            <person name="Lecointre G."/>
            <person name="Bobe J."/>
            <person name="Postlethwait J.H."/>
            <person name="Berthelot C."/>
            <person name="Roest Crollius H."/>
            <person name="Guiguen Y."/>
        </authorList>
    </citation>
    <scope>NUCLEOTIDE SEQUENCE</scope>
    <source>
        <strain evidence="6">WJC10195</strain>
    </source>
</reference>
<dbReference type="GO" id="GO:0005576">
    <property type="term" value="C:extracellular region"/>
    <property type="evidence" value="ECO:0007669"/>
    <property type="project" value="UniProtKB-SubCell"/>
</dbReference>
<feature type="domain" description="Pentraxin (PTX)" evidence="5">
    <location>
        <begin position="29"/>
        <end position="232"/>
    </location>
</feature>
<dbReference type="InterPro" id="IPR013320">
    <property type="entry name" value="ConA-like_dom_sf"/>
</dbReference>
<comment type="subcellular location">
    <subcellularLocation>
        <location evidence="4">Secreted</location>
    </subcellularLocation>
</comment>
<feature type="signal peptide" evidence="4">
    <location>
        <begin position="1"/>
        <end position="26"/>
    </location>
</feature>
<evidence type="ECO:0000256" key="2">
    <source>
        <dbReference type="ARBA" id="ARBA00022837"/>
    </source>
</evidence>